<proteinExistence type="predicted"/>
<evidence type="ECO:0000313" key="2">
    <source>
        <dbReference type="Proteomes" id="UP000765509"/>
    </source>
</evidence>
<organism evidence="1 2">
    <name type="scientific">Austropuccinia psidii MF-1</name>
    <dbReference type="NCBI Taxonomy" id="1389203"/>
    <lineage>
        <taxon>Eukaryota</taxon>
        <taxon>Fungi</taxon>
        <taxon>Dikarya</taxon>
        <taxon>Basidiomycota</taxon>
        <taxon>Pucciniomycotina</taxon>
        <taxon>Pucciniomycetes</taxon>
        <taxon>Pucciniales</taxon>
        <taxon>Sphaerophragmiaceae</taxon>
        <taxon>Austropuccinia</taxon>
    </lineage>
</organism>
<dbReference type="EMBL" id="AVOT02102353">
    <property type="protein sequence ID" value="MBW0578208.1"/>
    <property type="molecule type" value="Genomic_DNA"/>
</dbReference>
<keyword evidence="2" id="KW-1185">Reference proteome</keyword>
<dbReference type="AlphaFoldDB" id="A0A9Q3PXY1"/>
<evidence type="ECO:0000313" key="1">
    <source>
        <dbReference type="EMBL" id="MBW0578208.1"/>
    </source>
</evidence>
<name>A0A9Q3PXY1_9BASI</name>
<accession>A0A9Q3PXY1</accession>
<protein>
    <submittedName>
        <fullName evidence="1">Uncharacterized protein</fullName>
    </submittedName>
</protein>
<comment type="caution">
    <text evidence="1">The sequence shown here is derived from an EMBL/GenBank/DDBJ whole genome shotgun (WGS) entry which is preliminary data.</text>
</comment>
<reference evidence="1" key="1">
    <citation type="submission" date="2021-03" db="EMBL/GenBank/DDBJ databases">
        <title>Draft genome sequence of rust myrtle Austropuccinia psidii MF-1, a brazilian biotype.</title>
        <authorList>
            <person name="Quecine M.C."/>
            <person name="Pachon D.M.R."/>
            <person name="Bonatelli M.L."/>
            <person name="Correr F.H."/>
            <person name="Franceschini L.M."/>
            <person name="Leite T.F."/>
            <person name="Margarido G.R.A."/>
            <person name="Almeida C.A."/>
            <person name="Ferrarezi J.A."/>
            <person name="Labate C.A."/>
        </authorList>
    </citation>
    <scope>NUCLEOTIDE SEQUENCE</scope>
    <source>
        <strain evidence="1">MF-1</strain>
    </source>
</reference>
<dbReference type="Proteomes" id="UP000765509">
    <property type="component" value="Unassembled WGS sequence"/>
</dbReference>
<sequence>MEDLFIANINNQLPISKNNVLEIVNITNLIATHLERSESERQKFKSEIISHVGQIHKNYEPNLHIPENSTPFIEEKHSVKGSLPPFLGENAISEKDIPKLDEWTTFSGEGESNHIEFIREIYILQEDFNIPDEIKMDKLHSLFTRAEKKWYYKMRQEHGKHDWSLWKSEKITTWDDNYWRFKMENDFESAIFNSEKDKPLT</sequence>
<gene>
    <name evidence="1" type="ORF">O181_117923</name>
</gene>